<evidence type="ECO:0000313" key="3">
    <source>
        <dbReference type="Proteomes" id="UP000694251"/>
    </source>
</evidence>
<gene>
    <name evidence="2" type="ORF">ISN44_As08g026610</name>
</gene>
<dbReference type="Proteomes" id="UP000694251">
    <property type="component" value="Chromosome 8"/>
</dbReference>
<dbReference type="AlphaFoldDB" id="A0A8T2B776"/>
<comment type="caution">
    <text evidence="2">The sequence shown here is derived from an EMBL/GenBank/DDBJ whole genome shotgun (WGS) entry which is preliminary data.</text>
</comment>
<reference evidence="2 3" key="1">
    <citation type="submission" date="2020-12" db="EMBL/GenBank/DDBJ databases">
        <title>Concerted genomic and epigenomic changes stabilize Arabidopsis allopolyploids.</title>
        <authorList>
            <person name="Chen Z."/>
        </authorList>
    </citation>
    <scope>NUCLEOTIDE SEQUENCE [LARGE SCALE GENOMIC DNA]</scope>
    <source>
        <strain evidence="2">As9502</strain>
        <tissue evidence="2">Leaf</tissue>
    </source>
</reference>
<feature type="chain" id="PRO_5035802597" evidence="1">
    <location>
        <begin position="28"/>
        <end position="96"/>
    </location>
</feature>
<dbReference type="EMBL" id="JAEFBJ010000008">
    <property type="protein sequence ID" value="KAG7583127.1"/>
    <property type="molecule type" value="Genomic_DNA"/>
</dbReference>
<evidence type="ECO:0000256" key="1">
    <source>
        <dbReference type="SAM" id="SignalP"/>
    </source>
</evidence>
<evidence type="ECO:0000313" key="2">
    <source>
        <dbReference type="EMBL" id="KAG7583127.1"/>
    </source>
</evidence>
<keyword evidence="3" id="KW-1185">Reference proteome</keyword>
<protein>
    <submittedName>
        <fullName evidence="2">Uncharacterized protein</fullName>
    </submittedName>
</protein>
<organism evidence="2 3">
    <name type="scientific">Arabidopsis suecica</name>
    <name type="common">Swedish thale-cress</name>
    <name type="synonym">Cardaminopsis suecica</name>
    <dbReference type="NCBI Taxonomy" id="45249"/>
    <lineage>
        <taxon>Eukaryota</taxon>
        <taxon>Viridiplantae</taxon>
        <taxon>Streptophyta</taxon>
        <taxon>Embryophyta</taxon>
        <taxon>Tracheophyta</taxon>
        <taxon>Spermatophyta</taxon>
        <taxon>Magnoliopsida</taxon>
        <taxon>eudicotyledons</taxon>
        <taxon>Gunneridae</taxon>
        <taxon>Pentapetalae</taxon>
        <taxon>rosids</taxon>
        <taxon>malvids</taxon>
        <taxon>Brassicales</taxon>
        <taxon>Brassicaceae</taxon>
        <taxon>Camelineae</taxon>
        <taxon>Arabidopsis</taxon>
    </lineage>
</organism>
<name>A0A8T2B776_ARASU</name>
<feature type="signal peptide" evidence="1">
    <location>
        <begin position="1"/>
        <end position="27"/>
    </location>
</feature>
<keyword evidence="1" id="KW-0732">Signal</keyword>
<accession>A0A8T2B776</accession>
<dbReference type="OrthoDB" id="1020805at2759"/>
<sequence length="96" mass="11050">MRCATSFVVLCILMFLVLNNVKVDVKAQRRKPLCKMTGLLTPGKCPITIHDASNLCNRQLASPDRTFKRCDCQNTIKWRGKDHYQCTCYLRLPCNE</sequence>
<proteinExistence type="predicted"/>